<comment type="subcellular location">
    <subcellularLocation>
        <location evidence="1">Cell membrane</location>
        <topology evidence="1">Multi-pass membrane protein</topology>
    </subcellularLocation>
</comment>
<feature type="chain" id="PRO_5044208536" description="Bestrophin, RFP-TM, chloride channel-domain-containing protein" evidence="8">
    <location>
        <begin position="21"/>
        <end position="438"/>
    </location>
</feature>
<dbReference type="InterPro" id="IPR044669">
    <property type="entry name" value="YneE/VCCN1/2-like"/>
</dbReference>
<keyword evidence="6" id="KW-0406">Ion transport</keyword>
<evidence type="ECO:0000313" key="9">
    <source>
        <dbReference type="EnsemblProtists" id="EOD07308"/>
    </source>
</evidence>
<evidence type="ECO:0000256" key="2">
    <source>
        <dbReference type="ARBA" id="ARBA00022448"/>
    </source>
</evidence>
<evidence type="ECO:0000256" key="4">
    <source>
        <dbReference type="ARBA" id="ARBA00022692"/>
    </source>
</evidence>
<dbReference type="EnsemblProtists" id="EOD07308">
    <property type="protein sequence ID" value="EOD07308"/>
    <property type="gene ID" value="EMIHUDRAFT_414796"/>
</dbReference>
<dbReference type="HOGENOM" id="CLU_029790_7_0_1"/>
<reference evidence="9" key="2">
    <citation type="submission" date="2024-10" db="UniProtKB">
        <authorList>
            <consortium name="EnsemblProtists"/>
        </authorList>
    </citation>
    <scope>IDENTIFICATION</scope>
</reference>
<evidence type="ECO:0000256" key="7">
    <source>
        <dbReference type="ARBA" id="ARBA00023136"/>
    </source>
</evidence>
<sequence length="438" mass="48763">MLFRAMRSIVVLSILHVSRALLLPQRSLAPRASIRLALDSLLANPRITANDTYAEESRQYRRTVYMHDEWIKHRSSDRFFRNMMTIGQSGVTQNLGDELVVFTSIATAVVGANMLLQSYTDLEGVKHAGALAGLWQWGPWSLPSMPFTVAMPALSLLLVFRTNTGYARWNEARTLWGGVVNTCRNVVRQSNTFYPRTLEGDMLRDRQKANTAAFCKGLRNFLRGPTDDAVYRSELLEMAEAGLIPRRQVDACMAAKNRPMFCLSAMSHNIRQAELDPMSRARMDQSVAMLVDLTGACERIFKSPVPLVYTRHTARFLTSFMICVPFGLWEATGNYWNHWLTIPATAFLAFFLFGIEEIGIQIEEPFSILPLEALCSGAISATMDEMVEANEAESFLFDDELAALPTPSPSPVSKPGRVIKVGSVEVIVGGSVVPTSPK</sequence>
<reference evidence="10" key="1">
    <citation type="journal article" date="2013" name="Nature">
        <title>Pan genome of the phytoplankton Emiliania underpins its global distribution.</title>
        <authorList>
            <person name="Read B.A."/>
            <person name="Kegel J."/>
            <person name="Klute M.J."/>
            <person name="Kuo A."/>
            <person name="Lefebvre S.C."/>
            <person name="Maumus F."/>
            <person name="Mayer C."/>
            <person name="Miller J."/>
            <person name="Monier A."/>
            <person name="Salamov A."/>
            <person name="Young J."/>
            <person name="Aguilar M."/>
            <person name="Claverie J.M."/>
            <person name="Frickenhaus S."/>
            <person name="Gonzalez K."/>
            <person name="Herman E.K."/>
            <person name="Lin Y.C."/>
            <person name="Napier J."/>
            <person name="Ogata H."/>
            <person name="Sarno A.F."/>
            <person name="Shmutz J."/>
            <person name="Schroeder D."/>
            <person name="de Vargas C."/>
            <person name="Verret F."/>
            <person name="von Dassow P."/>
            <person name="Valentin K."/>
            <person name="Van de Peer Y."/>
            <person name="Wheeler G."/>
            <person name="Dacks J.B."/>
            <person name="Delwiche C.F."/>
            <person name="Dyhrman S.T."/>
            <person name="Glockner G."/>
            <person name="John U."/>
            <person name="Richards T."/>
            <person name="Worden A.Z."/>
            <person name="Zhang X."/>
            <person name="Grigoriev I.V."/>
            <person name="Allen A.E."/>
            <person name="Bidle K."/>
            <person name="Borodovsky M."/>
            <person name="Bowler C."/>
            <person name="Brownlee C."/>
            <person name="Cock J.M."/>
            <person name="Elias M."/>
            <person name="Gladyshev V.N."/>
            <person name="Groth M."/>
            <person name="Guda C."/>
            <person name="Hadaegh A."/>
            <person name="Iglesias-Rodriguez M.D."/>
            <person name="Jenkins J."/>
            <person name="Jones B.M."/>
            <person name="Lawson T."/>
            <person name="Leese F."/>
            <person name="Lindquist E."/>
            <person name="Lobanov A."/>
            <person name="Lomsadze A."/>
            <person name="Malik S.B."/>
            <person name="Marsh M.E."/>
            <person name="Mackinder L."/>
            <person name="Mock T."/>
            <person name="Mueller-Roeber B."/>
            <person name="Pagarete A."/>
            <person name="Parker M."/>
            <person name="Probert I."/>
            <person name="Quesneville H."/>
            <person name="Raines C."/>
            <person name="Rensing S.A."/>
            <person name="Riano-Pachon D.M."/>
            <person name="Richier S."/>
            <person name="Rokitta S."/>
            <person name="Shiraiwa Y."/>
            <person name="Soanes D.M."/>
            <person name="van der Giezen M."/>
            <person name="Wahlund T.M."/>
            <person name="Williams B."/>
            <person name="Wilson W."/>
            <person name="Wolfe G."/>
            <person name="Wurch L.L."/>
        </authorList>
    </citation>
    <scope>NUCLEOTIDE SEQUENCE</scope>
</reference>
<evidence type="ECO:0000256" key="3">
    <source>
        <dbReference type="ARBA" id="ARBA00022475"/>
    </source>
</evidence>
<dbReference type="STRING" id="2903.R1BC45"/>
<dbReference type="RefSeq" id="XP_005759737.1">
    <property type="nucleotide sequence ID" value="XM_005759680.1"/>
</dbReference>
<dbReference type="PANTHER" id="PTHR33281">
    <property type="entry name" value="UPF0187 PROTEIN YNEE"/>
    <property type="match status" value="1"/>
</dbReference>
<evidence type="ECO:0000256" key="6">
    <source>
        <dbReference type="ARBA" id="ARBA00023065"/>
    </source>
</evidence>
<evidence type="ECO:0000256" key="1">
    <source>
        <dbReference type="ARBA" id="ARBA00004651"/>
    </source>
</evidence>
<keyword evidence="8" id="KW-0732">Signal</keyword>
<evidence type="ECO:0000256" key="5">
    <source>
        <dbReference type="ARBA" id="ARBA00022989"/>
    </source>
</evidence>
<dbReference type="Proteomes" id="UP000013827">
    <property type="component" value="Unassembled WGS sequence"/>
</dbReference>
<keyword evidence="7" id="KW-0472">Membrane</keyword>
<dbReference type="Pfam" id="PF25539">
    <property type="entry name" value="Bestrophin_2"/>
    <property type="match status" value="1"/>
</dbReference>
<dbReference type="GO" id="GO:0005254">
    <property type="term" value="F:chloride channel activity"/>
    <property type="evidence" value="ECO:0007669"/>
    <property type="project" value="InterPro"/>
</dbReference>
<feature type="signal peptide" evidence="8">
    <location>
        <begin position="1"/>
        <end position="20"/>
    </location>
</feature>
<dbReference type="OMA" id="RFLMAWL"/>
<evidence type="ECO:0000256" key="8">
    <source>
        <dbReference type="SAM" id="SignalP"/>
    </source>
</evidence>
<keyword evidence="10" id="KW-1185">Reference proteome</keyword>
<keyword evidence="3" id="KW-1003">Cell membrane</keyword>
<dbReference type="GO" id="GO:0005886">
    <property type="term" value="C:plasma membrane"/>
    <property type="evidence" value="ECO:0007669"/>
    <property type="project" value="UniProtKB-SubCell"/>
</dbReference>
<dbReference type="PaxDb" id="2903-EOD07308"/>
<keyword evidence="2" id="KW-0813">Transport</keyword>
<dbReference type="GeneID" id="17253175"/>
<accession>A0A0D3I7S3</accession>
<proteinExistence type="predicted"/>
<evidence type="ECO:0008006" key="11">
    <source>
        <dbReference type="Google" id="ProtNLM"/>
    </source>
</evidence>
<dbReference type="KEGG" id="ehx:EMIHUDRAFT_414796"/>
<dbReference type="PANTHER" id="PTHR33281:SF19">
    <property type="entry name" value="VOLTAGE-DEPENDENT ANION CHANNEL-FORMING PROTEIN YNEE"/>
    <property type="match status" value="1"/>
</dbReference>
<name>A0A0D3I7S3_EMIH1</name>
<keyword evidence="4" id="KW-0812">Transmembrane</keyword>
<dbReference type="AlphaFoldDB" id="A0A0D3I7S3"/>
<keyword evidence="5" id="KW-1133">Transmembrane helix</keyword>
<dbReference type="eggNOG" id="ENOG502QSQE">
    <property type="taxonomic scope" value="Eukaryota"/>
</dbReference>
<protein>
    <recommendedName>
        <fullName evidence="11">Bestrophin, RFP-TM, chloride channel-domain-containing protein</fullName>
    </recommendedName>
</protein>
<evidence type="ECO:0000313" key="10">
    <source>
        <dbReference type="Proteomes" id="UP000013827"/>
    </source>
</evidence>
<organism evidence="9 10">
    <name type="scientific">Emiliania huxleyi (strain CCMP1516)</name>
    <dbReference type="NCBI Taxonomy" id="280463"/>
    <lineage>
        <taxon>Eukaryota</taxon>
        <taxon>Haptista</taxon>
        <taxon>Haptophyta</taxon>
        <taxon>Prymnesiophyceae</taxon>
        <taxon>Isochrysidales</taxon>
        <taxon>Noelaerhabdaceae</taxon>
        <taxon>Emiliania</taxon>
    </lineage>
</organism>